<name>A0A6J2SQU9_DROHY</name>
<proteinExistence type="predicted"/>
<reference evidence="2" key="1">
    <citation type="submission" date="2025-08" db="UniProtKB">
        <authorList>
            <consortium name="RefSeq"/>
        </authorList>
    </citation>
    <scope>IDENTIFICATION</scope>
    <source>
        <strain evidence="2">15085-1641.00</strain>
        <tissue evidence="2">Whole body</tissue>
    </source>
</reference>
<sequence length="457" mass="49844">MSRKCCLSASERYCPTPIMLLRQMPNGLSATARKMTERPADAIIGHGIRQSRKRRQSGWTAQARNGLIWHAIVLILTLSTMELVECALRNVNLIIEPPAVRQGQHVVLRCMYDLEGAPLYSAKFYRGQLEFYRYTPGEFPNTKVFPFPGIHVDVTSSNATQVLIRNVGFGLSGNFSCEVTADAPLFSTATALAVLQVVELPDKRPQLYTEHTRYEPGDVLRANCSTPPSRPRAELKFTINNMVITNAETQFIRTIDNLIASRISLKLQLQGVHFSSVNPAIYTSPYGVNSVYGHGGPMYLPNPGGLVLRCTAQIGDLYQEYKEIELGTPQKDPVPARVTLSSGSSVKNFFTTYFSSSAASRRVGGVQLAPITMTMIALLISGGALVGHMIRELVAQLIRLDDRPAIVHSNSSESRLSTSTLPRLQGATAAAGLASSGLINLGASHGQQLELLVCVTN</sequence>
<dbReference type="RefSeq" id="XP_030078652.1">
    <property type="nucleotide sequence ID" value="XM_030222792.1"/>
</dbReference>
<dbReference type="GeneID" id="111601443"/>
<dbReference type="OrthoDB" id="196393at2759"/>
<dbReference type="PANTHER" id="PTHR21261">
    <property type="entry name" value="BEAT PROTEIN"/>
    <property type="match status" value="1"/>
</dbReference>
<dbReference type="PANTHER" id="PTHR21261:SF6">
    <property type="entry name" value="BEATEN PATH IIA-RELATED"/>
    <property type="match status" value="1"/>
</dbReference>
<dbReference type="Proteomes" id="UP000504633">
    <property type="component" value="Unplaced"/>
</dbReference>
<organism evidence="1 2">
    <name type="scientific">Drosophila hydei</name>
    <name type="common">Fruit fly</name>
    <dbReference type="NCBI Taxonomy" id="7224"/>
    <lineage>
        <taxon>Eukaryota</taxon>
        <taxon>Metazoa</taxon>
        <taxon>Ecdysozoa</taxon>
        <taxon>Arthropoda</taxon>
        <taxon>Hexapoda</taxon>
        <taxon>Insecta</taxon>
        <taxon>Pterygota</taxon>
        <taxon>Neoptera</taxon>
        <taxon>Endopterygota</taxon>
        <taxon>Diptera</taxon>
        <taxon>Brachycera</taxon>
        <taxon>Muscomorpha</taxon>
        <taxon>Ephydroidea</taxon>
        <taxon>Drosophilidae</taxon>
        <taxon>Drosophila</taxon>
    </lineage>
</organism>
<dbReference type="AlphaFoldDB" id="A0A6J2SQU9"/>
<evidence type="ECO:0000313" key="2">
    <source>
        <dbReference type="RefSeq" id="XP_030078652.1"/>
    </source>
</evidence>
<gene>
    <name evidence="2" type="primary">LOC111601443</name>
</gene>
<protein>
    <submittedName>
        <fullName evidence="2">Uncharacterized protein LOC111601443</fullName>
    </submittedName>
</protein>
<dbReference type="SUPFAM" id="SSF48726">
    <property type="entry name" value="Immunoglobulin"/>
    <property type="match status" value="1"/>
</dbReference>
<dbReference type="OMA" id="YTEHTRY"/>
<accession>A0A6J2SQU9</accession>
<dbReference type="CTD" id="42086"/>
<evidence type="ECO:0000313" key="1">
    <source>
        <dbReference type="Proteomes" id="UP000504633"/>
    </source>
</evidence>
<dbReference type="FunFam" id="2.60.40.10:FF:000437">
    <property type="entry name" value="Beat-IIIc, isoform A"/>
    <property type="match status" value="1"/>
</dbReference>
<keyword evidence="1" id="KW-1185">Reference proteome</keyword>
<dbReference type="KEGG" id="dhe:111601443"/>
<dbReference type="InterPro" id="IPR036179">
    <property type="entry name" value="Ig-like_dom_sf"/>
</dbReference>